<accession>A0A0A9C6G2</accession>
<evidence type="ECO:0000256" key="1">
    <source>
        <dbReference type="SAM" id="MobiDB-lite"/>
    </source>
</evidence>
<dbReference type="AlphaFoldDB" id="A0A0A9C6G2"/>
<organism evidence="2">
    <name type="scientific">Arundo donax</name>
    <name type="common">Giant reed</name>
    <name type="synonym">Donax arundinaceus</name>
    <dbReference type="NCBI Taxonomy" id="35708"/>
    <lineage>
        <taxon>Eukaryota</taxon>
        <taxon>Viridiplantae</taxon>
        <taxon>Streptophyta</taxon>
        <taxon>Embryophyta</taxon>
        <taxon>Tracheophyta</taxon>
        <taxon>Spermatophyta</taxon>
        <taxon>Magnoliopsida</taxon>
        <taxon>Liliopsida</taxon>
        <taxon>Poales</taxon>
        <taxon>Poaceae</taxon>
        <taxon>PACMAD clade</taxon>
        <taxon>Arundinoideae</taxon>
        <taxon>Arundineae</taxon>
        <taxon>Arundo</taxon>
    </lineage>
</organism>
<protein>
    <submittedName>
        <fullName evidence="2">Uncharacterized protein</fullName>
    </submittedName>
</protein>
<feature type="compositionally biased region" description="Basic and acidic residues" evidence="1">
    <location>
        <begin position="130"/>
        <end position="150"/>
    </location>
</feature>
<sequence>MRCGTTTPASPTRCGTTRRSLGAFYWSASAGTTRTPMAVILRCSELGTAGGCYTRRCRPRIRHLCRSCWTGTRCLSFGEGEYGMTDMFYAAAKGRGADVFKQMLDHAMSPRCSTNCWDGEGANISGGGRGSRDVEQGRPRRGSRDDEHGSQWRRLLLPSSGCPQVAPTARSWPSLPQAPFLPRSCGKFSLPQILTFLVQKF</sequence>
<dbReference type="EMBL" id="GBRH01228890">
    <property type="protein sequence ID" value="JAD69005.1"/>
    <property type="molecule type" value="Transcribed_RNA"/>
</dbReference>
<proteinExistence type="predicted"/>
<evidence type="ECO:0000313" key="2">
    <source>
        <dbReference type="EMBL" id="JAD69005.1"/>
    </source>
</evidence>
<feature type="region of interest" description="Disordered" evidence="1">
    <location>
        <begin position="123"/>
        <end position="150"/>
    </location>
</feature>
<name>A0A0A9C6G2_ARUDO</name>
<reference evidence="2" key="1">
    <citation type="submission" date="2014-09" db="EMBL/GenBank/DDBJ databases">
        <authorList>
            <person name="Magalhaes I.L.F."/>
            <person name="Oliveira U."/>
            <person name="Santos F.R."/>
            <person name="Vidigal T.H.D.A."/>
            <person name="Brescovit A.D."/>
            <person name="Santos A.J."/>
        </authorList>
    </citation>
    <scope>NUCLEOTIDE SEQUENCE</scope>
    <source>
        <tissue evidence="2">Shoot tissue taken approximately 20 cm above the soil surface</tissue>
    </source>
</reference>
<reference evidence="2" key="2">
    <citation type="journal article" date="2015" name="Data Brief">
        <title>Shoot transcriptome of the giant reed, Arundo donax.</title>
        <authorList>
            <person name="Barrero R.A."/>
            <person name="Guerrero F.D."/>
            <person name="Moolhuijzen P."/>
            <person name="Goolsby J.A."/>
            <person name="Tidwell J."/>
            <person name="Bellgard S.E."/>
            <person name="Bellgard M.I."/>
        </authorList>
    </citation>
    <scope>NUCLEOTIDE SEQUENCE</scope>
    <source>
        <tissue evidence="2">Shoot tissue taken approximately 20 cm above the soil surface</tissue>
    </source>
</reference>